<proteinExistence type="predicted"/>
<gene>
    <name evidence="1" type="ORF">TRUGW13939_07411</name>
</gene>
<dbReference type="RefSeq" id="XP_035346445.1">
    <property type="nucleotide sequence ID" value="XM_035490552.1"/>
</dbReference>
<dbReference type="EMBL" id="CP055901">
    <property type="protein sequence ID" value="QKX60268.1"/>
    <property type="molecule type" value="Genomic_DNA"/>
</dbReference>
<keyword evidence="2" id="KW-1185">Reference proteome</keyword>
<name>A0A7H8R2M4_TALRU</name>
<evidence type="ECO:0000313" key="2">
    <source>
        <dbReference type="Proteomes" id="UP000509510"/>
    </source>
</evidence>
<dbReference type="AlphaFoldDB" id="A0A7H8R2M4"/>
<evidence type="ECO:0000313" key="1">
    <source>
        <dbReference type="EMBL" id="QKX60268.1"/>
    </source>
</evidence>
<accession>A0A7H8R2M4</accession>
<dbReference type="KEGG" id="trg:TRUGW13939_07411"/>
<reference evidence="2" key="1">
    <citation type="submission" date="2020-06" db="EMBL/GenBank/DDBJ databases">
        <title>A chromosome-scale genome assembly of Talaromyces rugulosus W13939.</title>
        <authorList>
            <person name="Wang B."/>
            <person name="Guo L."/>
            <person name="Ye K."/>
            <person name="Wang L."/>
        </authorList>
    </citation>
    <scope>NUCLEOTIDE SEQUENCE [LARGE SCALE GENOMIC DNA]</scope>
    <source>
        <strain evidence="2">W13939</strain>
    </source>
</reference>
<dbReference type="GeneID" id="55994904"/>
<protein>
    <submittedName>
        <fullName evidence="1">Uncharacterized protein</fullName>
    </submittedName>
</protein>
<dbReference type="Proteomes" id="UP000509510">
    <property type="component" value="Chromosome IV"/>
</dbReference>
<organism evidence="1 2">
    <name type="scientific">Talaromyces rugulosus</name>
    <name type="common">Penicillium rugulosum</name>
    <dbReference type="NCBI Taxonomy" id="121627"/>
    <lineage>
        <taxon>Eukaryota</taxon>
        <taxon>Fungi</taxon>
        <taxon>Dikarya</taxon>
        <taxon>Ascomycota</taxon>
        <taxon>Pezizomycotina</taxon>
        <taxon>Eurotiomycetes</taxon>
        <taxon>Eurotiomycetidae</taxon>
        <taxon>Eurotiales</taxon>
        <taxon>Trichocomaceae</taxon>
        <taxon>Talaromyces</taxon>
        <taxon>Talaromyces sect. Islandici</taxon>
    </lineage>
</organism>
<dbReference type="OrthoDB" id="4524525at2759"/>
<sequence length="343" mass="40309">MFESWDHPNRPCCGICGGLIVPGASRFPGNFPGWTEDEQFKRVSVDDFREKLIKEQFHWQSGYRAVVKLGRQPPFISGASYRYSDADIDETGSLPVPKEMESVVLNRNKTWPEDEFIRIEKPHIDSYDTSEANVGWVFHEVCWIMLEQVDDDYQVMNNNLDLFMIAVHDEMTEKREEHTKLIIRAGRNTMWLQRRFKEATVNPFHIPMLGNVTNAALNREVREPKLLMPDIRSAAGFRISGGAFYKLQVETQQMIANHIDDEKDFRAFLLATRWRFPSVYWRKRIPECFYEIHKGIGDQRVDWQWLGLEVSRIVEKQYAEIHNRARIYAHIKRLFVILSQGVR</sequence>